<evidence type="ECO:0000256" key="3">
    <source>
        <dbReference type="SAM" id="MobiDB-lite"/>
    </source>
</evidence>
<dbReference type="OrthoDB" id="5374349at2759"/>
<dbReference type="GO" id="GO:0003723">
    <property type="term" value="F:RNA binding"/>
    <property type="evidence" value="ECO:0007669"/>
    <property type="project" value="UniProtKB-UniRule"/>
</dbReference>
<feature type="region of interest" description="Disordered" evidence="3">
    <location>
        <begin position="741"/>
        <end position="779"/>
    </location>
</feature>
<sequence length="1265" mass="139175">MGAFLARPARVAAVATIFSRLSNTPLILEPPPQAYKEDFTTSAPPVVLSQAFPYNASNTATTSSQVLTLISSASGEHNANPLVGVAALVALLQTVLLVLELIAPTGSAPAEFCRVYRYVADIAGISYLLLASFGLQFASSRDAFWTIAIAIAITTWRRQARAACVRHALVQVREVDLLPRNVQMVNGGTQTAEEPARMKSRLVQTREQIPDPNEIKRPRKSDRQLITAQEEYERISLALRMRLPMAQKALKDQALQLQYDERSKKCEALETRGNDLEKSLREKTNALDMKEYLSGKLVAQTNKCQDLEAEVIGLKSMLEEKTQALSFKEEQLTAMTSKHSQKVANLSRTNAAKDQTLRRKAREASRKTEQLNENSKALSALEVAMTQSEATKHADMPRQYEQLKADYEGLSRKEAKRCEEILQYEQIQKMLDASIEDEYQKNEELGGKVQALSKNNSNISLQLSNMTNRLIQRKHRLQQVTSRLARKALLMNKVKKTLLENFEISEAAADYLLDQGDMFDDDKRAARATLHDMTVKRIMHRKDSNIISEKAAHVLVEKYDLSEQDAALLLEKGELNEQEDEEGSKDDKAVGDHEPRNKDGDDDDEDDDDHDNGQAPKVRSLEEKASAPTEASRPAGGNDAGELGHTVHDGRANQMEYISFQSSDALGGNDKLHTDISKLEGDDGFSAIDTNDAFANQPGSHEQSMEDISFENGEPLSVNDTLHANIPKIEHEATFSAINTNGALSDQPESDEQSKDVQVNDPNVHDNDENMGIDDEEDPAGDLERAFAMDTDGLDVMEYECEAENAMNQSTASRAGSPSLLRASSSITTSIEQRPVDSNIGTLSAPNTDPKTDVGSSMSGLVQPADSSLPSSTNVTPLNGSKPLIDGNSWPVIVDTDVQMSAEDESNDNTNMLIVGNFPRGTTQDRITTLINGDVGGVLRCEILSTGPKVTSVITFRTWSAAYEAWTATEGAFEGNHKLTVRFTDPKEIRQMRQSARHQVSSVSQATGAVMQHVHNDMTDESDAKEDEVRPCIVIAKNFPSSVTEQHFERNMKNLGCKVSDCRILATEPLVTAKITFGSERDAKIAIAKLNGRNLVNNKLHLHQTDREGVKAAKQDAIAARTKLGGDKVRQLQGTRAAQMGSSGEQTPLGITSTIAATMATNTASTAAPPHAPAGTLSNDLCYWKKHEIDENGNVIATYPCTNGRKCTGDPTMYDARGVVPLPKAKERVWLWGGVNEKSDRFQKKNARDYEVCFACWKVHPKQKP</sequence>
<keyword evidence="2" id="KW-0175">Coiled coil</keyword>
<dbReference type="InterPro" id="IPR035979">
    <property type="entry name" value="RBD_domain_sf"/>
</dbReference>
<dbReference type="CDD" id="cd00590">
    <property type="entry name" value="RRM_SF"/>
    <property type="match status" value="1"/>
</dbReference>
<dbReference type="SMART" id="SM00360">
    <property type="entry name" value="RRM"/>
    <property type="match status" value="2"/>
</dbReference>
<accession>A0A139HT32</accession>
<evidence type="ECO:0000313" key="6">
    <source>
        <dbReference type="Proteomes" id="UP000070133"/>
    </source>
</evidence>
<dbReference type="AlphaFoldDB" id="A0A139HT32"/>
<evidence type="ECO:0000256" key="2">
    <source>
        <dbReference type="SAM" id="Coils"/>
    </source>
</evidence>
<protein>
    <recommendedName>
        <fullName evidence="4">RRM domain-containing protein</fullName>
    </recommendedName>
</protein>
<reference evidence="5 6" key="1">
    <citation type="submission" date="2015-07" db="EMBL/GenBank/DDBJ databases">
        <title>Comparative genomics of the Sigatoka disease complex on banana suggests a link between parallel evolutionary changes in Pseudocercospora fijiensis and Pseudocercospora eumusae and increased virulence on the banana host.</title>
        <authorList>
            <person name="Chang T.-C."/>
            <person name="Salvucci A."/>
            <person name="Crous P.W."/>
            <person name="Stergiopoulos I."/>
        </authorList>
    </citation>
    <scope>NUCLEOTIDE SEQUENCE [LARGE SCALE GENOMIC DNA]</scope>
    <source>
        <strain evidence="5 6">CBS 114824</strain>
    </source>
</reference>
<feature type="region of interest" description="Disordered" evidence="3">
    <location>
        <begin position="827"/>
        <end position="873"/>
    </location>
</feature>
<comment type="caution">
    <text evidence="5">The sequence shown here is derived from an EMBL/GenBank/DDBJ whole genome shotgun (WGS) entry which is preliminary data.</text>
</comment>
<evidence type="ECO:0000259" key="4">
    <source>
        <dbReference type="PROSITE" id="PS50102"/>
    </source>
</evidence>
<keyword evidence="1" id="KW-0694">RNA-binding</keyword>
<feature type="compositionally biased region" description="Polar residues" evidence="3">
    <location>
        <begin position="839"/>
        <end position="873"/>
    </location>
</feature>
<dbReference type="Proteomes" id="UP000070133">
    <property type="component" value="Unassembled WGS sequence"/>
</dbReference>
<proteinExistence type="predicted"/>
<dbReference type="EMBL" id="LFZN01000011">
    <property type="protein sequence ID" value="KXT05645.1"/>
    <property type="molecule type" value="Genomic_DNA"/>
</dbReference>
<dbReference type="InterPro" id="IPR000504">
    <property type="entry name" value="RRM_dom"/>
</dbReference>
<organism evidence="5 6">
    <name type="scientific">Pseudocercospora eumusae</name>
    <dbReference type="NCBI Taxonomy" id="321146"/>
    <lineage>
        <taxon>Eukaryota</taxon>
        <taxon>Fungi</taxon>
        <taxon>Dikarya</taxon>
        <taxon>Ascomycota</taxon>
        <taxon>Pezizomycotina</taxon>
        <taxon>Dothideomycetes</taxon>
        <taxon>Dothideomycetidae</taxon>
        <taxon>Mycosphaerellales</taxon>
        <taxon>Mycosphaerellaceae</taxon>
        <taxon>Pseudocercospora</taxon>
    </lineage>
</organism>
<dbReference type="SUPFAM" id="SSF54928">
    <property type="entry name" value="RNA-binding domain, RBD"/>
    <property type="match status" value="1"/>
</dbReference>
<evidence type="ECO:0000256" key="1">
    <source>
        <dbReference type="PROSITE-ProRule" id="PRU00176"/>
    </source>
</evidence>
<feature type="coiled-coil region" evidence="2">
    <location>
        <begin position="266"/>
        <end position="324"/>
    </location>
</feature>
<dbReference type="Gene3D" id="3.30.70.330">
    <property type="match status" value="2"/>
</dbReference>
<feature type="region of interest" description="Disordered" evidence="3">
    <location>
        <begin position="351"/>
        <end position="373"/>
    </location>
</feature>
<dbReference type="PROSITE" id="PS50102">
    <property type="entry name" value="RRM"/>
    <property type="match status" value="1"/>
</dbReference>
<feature type="domain" description="RRM" evidence="4">
    <location>
        <begin position="911"/>
        <end position="986"/>
    </location>
</feature>
<dbReference type="InterPro" id="IPR012677">
    <property type="entry name" value="Nucleotide-bd_a/b_plait_sf"/>
</dbReference>
<evidence type="ECO:0000313" key="5">
    <source>
        <dbReference type="EMBL" id="KXT05645.1"/>
    </source>
</evidence>
<feature type="compositionally biased region" description="Acidic residues" evidence="3">
    <location>
        <begin position="600"/>
        <end position="610"/>
    </location>
</feature>
<keyword evidence="6" id="KW-1185">Reference proteome</keyword>
<name>A0A139HT32_9PEZI</name>
<feature type="compositionally biased region" description="Acidic residues" evidence="3">
    <location>
        <begin position="769"/>
        <end position="779"/>
    </location>
</feature>
<gene>
    <name evidence="5" type="ORF">AC578_5580</name>
</gene>
<feature type="region of interest" description="Disordered" evidence="3">
    <location>
        <begin position="573"/>
        <end position="646"/>
    </location>
</feature>
<feature type="compositionally biased region" description="Basic and acidic residues" evidence="3">
    <location>
        <begin position="585"/>
        <end position="599"/>
    </location>
</feature>